<protein>
    <recommendedName>
        <fullName evidence="4">Transmembrane protein</fullName>
    </recommendedName>
</protein>
<keyword evidence="1" id="KW-0732">Signal</keyword>
<dbReference type="RefSeq" id="XP_012653106.1">
    <property type="nucleotide sequence ID" value="XM_012797652.1"/>
</dbReference>
<name>W7XCT3_TETTS</name>
<evidence type="ECO:0000256" key="1">
    <source>
        <dbReference type="SAM" id="SignalP"/>
    </source>
</evidence>
<reference evidence="3" key="1">
    <citation type="journal article" date="2006" name="PLoS Biol.">
        <title>Macronuclear genome sequence of the ciliate Tetrahymena thermophila, a model eukaryote.</title>
        <authorList>
            <person name="Eisen J.A."/>
            <person name="Coyne R.S."/>
            <person name="Wu M."/>
            <person name="Wu D."/>
            <person name="Thiagarajan M."/>
            <person name="Wortman J.R."/>
            <person name="Badger J.H."/>
            <person name="Ren Q."/>
            <person name="Amedeo P."/>
            <person name="Jones K.M."/>
            <person name="Tallon L.J."/>
            <person name="Delcher A.L."/>
            <person name="Salzberg S.L."/>
            <person name="Silva J.C."/>
            <person name="Haas B.J."/>
            <person name="Majoros W.H."/>
            <person name="Farzad M."/>
            <person name="Carlton J.M."/>
            <person name="Smith R.K. Jr."/>
            <person name="Garg J."/>
            <person name="Pearlman R.E."/>
            <person name="Karrer K.M."/>
            <person name="Sun L."/>
            <person name="Manning G."/>
            <person name="Elde N.C."/>
            <person name="Turkewitz A.P."/>
            <person name="Asai D.J."/>
            <person name="Wilkes D.E."/>
            <person name="Wang Y."/>
            <person name="Cai H."/>
            <person name="Collins K."/>
            <person name="Stewart B.A."/>
            <person name="Lee S.R."/>
            <person name="Wilamowska K."/>
            <person name="Weinberg Z."/>
            <person name="Ruzzo W.L."/>
            <person name="Wloga D."/>
            <person name="Gaertig J."/>
            <person name="Frankel J."/>
            <person name="Tsao C.-C."/>
            <person name="Gorovsky M.A."/>
            <person name="Keeling P.J."/>
            <person name="Waller R.F."/>
            <person name="Patron N.J."/>
            <person name="Cherry J.M."/>
            <person name="Stover N.A."/>
            <person name="Krieger C.J."/>
            <person name="del Toro C."/>
            <person name="Ryder H.F."/>
            <person name="Williamson S.C."/>
            <person name="Barbeau R.A."/>
            <person name="Hamilton E.P."/>
            <person name="Orias E."/>
        </authorList>
    </citation>
    <scope>NUCLEOTIDE SEQUENCE [LARGE SCALE GENOMIC DNA]</scope>
    <source>
        <strain evidence="3">SB210</strain>
    </source>
</reference>
<dbReference type="KEGG" id="tet:TTHERM_001323739"/>
<dbReference type="EMBL" id="GG662701">
    <property type="protein sequence ID" value="EWS74363.1"/>
    <property type="molecule type" value="Genomic_DNA"/>
</dbReference>
<sequence>MFIPHKQLLLEMLFSSLIVQKIKSLQRKQDTQYILAKYFYFVQNVPLASSNLGLIYHNYQQSWHFQVQSHQTKLNQERYGVKHQKIIILNIFQNCNYQDGHVVEFDESIFSRKYNRGRLLRRQYRVIGMTERNSKENKNCFNTNFSKEQRNYYSSNTAVCIQKLQIYLYCQMAHLFFIKIEQLQALYSQSIQKHCREQKIRIIIIQQKIKKQKLQQRKKLQKSVGIIYPHLNN</sequence>
<evidence type="ECO:0000313" key="2">
    <source>
        <dbReference type="EMBL" id="EWS74363.1"/>
    </source>
</evidence>
<proteinExistence type="predicted"/>
<feature type="signal peptide" evidence="1">
    <location>
        <begin position="1"/>
        <end position="24"/>
    </location>
</feature>
<feature type="chain" id="PRO_5004903529" description="Transmembrane protein" evidence="1">
    <location>
        <begin position="25"/>
        <end position="233"/>
    </location>
</feature>
<dbReference type="InParanoid" id="W7XCT3"/>
<dbReference type="AlphaFoldDB" id="W7XCT3"/>
<evidence type="ECO:0000313" key="3">
    <source>
        <dbReference type="Proteomes" id="UP000009168"/>
    </source>
</evidence>
<keyword evidence="3" id="KW-1185">Reference proteome</keyword>
<dbReference type="GeneID" id="24442157"/>
<accession>W7XCT3</accession>
<evidence type="ECO:0008006" key="4">
    <source>
        <dbReference type="Google" id="ProtNLM"/>
    </source>
</evidence>
<dbReference type="Proteomes" id="UP000009168">
    <property type="component" value="Unassembled WGS sequence"/>
</dbReference>
<organism evidence="2 3">
    <name type="scientific">Tetrahymena thermophila (strain SB210)</name>
    <dbReference type="NCBI Taxonomy" id="312017"/>
    <lineage>
        <taxon>Eukaryota</taxon>
        <taxon>Sar</taxon>
        <taxon>Alveolata</taxon>
        <taxon>Ciliophora</taxon>
        <taxon>Intramacronucleata</taxon>
        <taxon>Oligohymenophorea</taxon>
        <taxon>Hymenostomatida</taxon>
        <taxon>Tetrahymenina</taxon>
        <taxon>Tetrahymenidae</taxon>
        <taxon>Tetrahymena</taxon>
    </lineage>
</organism>
<gene>
    <name evidence="2" type="ORF">TTHERM_001323739</name>
</gene>